<reference evidence="6" key="1">
    <citation type="journal article" date="2020" name="Stud. Mycol.">
        <title>101 Dothideomycetes genomes: a test case for predicting lifestyles and emergence of pathogens.</title>
        <authorList>
            <person name="Haridas S."/>
            <person name="Albert R."/>
            <person name="Binder M."/>
            <person name="Bloem J."/>
            <person name="Labutti K."/>
            <person name="Salamov A."/>
            <person name="Andreopoulos B."/>
            <person name="Baker S."/>
            <person name="Barry K."/>
            <person name="Bills G."/>
            <person name="Bluhm B."/>
            <person name="Cannon C."/>
            <person name="Castanera R."/>
            <person name="Culley D."/>
            <person name="Daum C."/>
            <person name="Ezra D."/>
            <person name="Gonzalez J."/>
            <person name="Henrissat B."/>
            <person name="Kuo A."/>
            <person name="Liang C."/>
            <person name="Lipzen A."/>
            <person name="Lutzoni F."/>
            <person name="Magnuson J."/>
            <person name="Mondo S."/>
            <person name="Nolan M."/>
            <person name="Ohm R."/>
            <person name="Pangilinan J."/>
            <person name="Park H.-J."/>
            <person name="Ramirez L."/>
            <person name="Alfaro M."/>
            <person name="Sun H."/>
            <person name="Tritt A."/>
            <person name="Yoshinaga Y."/>
            <person name="Zwiers L.-H."/>
            <person name="Turgeon B."/>
            <person name="Goodwin S."/>
            <person name="Spatafora J."/>
            <person name="Crous P."/>
            <person name="Grigoriev I."/>
        </authorList>
    </citation>
    <scope>NUCLEOTIDE SEQUENCE</scope>
    <source>
        <strain evidence="6">CBS 279.74</strain>
    </source>
</reference>
<keyword evidence="1" id="KW-0346">Stress response</keyword>
<dbReference type="InterPro" id="IPR002068">
    <property type="entry name" value="A-crystallin/Hsp20_dom"/>
</dbReference>
<dbReference type="InterPro" id="IPR008978">
    <property type="entry name" value="HSP20-like_chaperone"/>
</dbReference>
<feature type="region of interest" description="Disordered" evidence="4">
    <location>
        <begin position="144"/>
        <end position="210"/>
    </location>
</feature>
<dbReference type="InterPro" id="IPR031107">
    <property type="entry name" value="Small_HSP"/>
</dbReference>
<dbReference type="EMBL" id="MU005769">
    <property type="protein sequence ID" value="KAF2710590.1"/>
    <property type="molecule type" value="Genomic_DNA"/>
</dbReference>
<evidence type="ECO:0000256" key="4">
    <source>
        <dbReference type="SAM" id="MobiDB-lite"/>
    </source>
</evidence>
<feature type="compositionally biased region" description="Low complexity" evidence="4">
    <location>
        <begin position="197"/>
        <end position="210"/>
    </location>
</feature>
<evidence type="ECO:0000256" key="2">
    <source>
        <dbReference type="PROSITE-ProRule" id="PRU00285"/>
    </source>
</evidence>
<dbReference type="SUPFAM" id="SSF49764">
    <property type="entry name" value="HSP20-like chaperones"/>
    <property type="match status" value="1"/>
</dbReference>
<evidence type="ECO:0000259" key="5">
    <source>
        <dbReference type="PROSITE" id="PS01031"/>
    </source>
</evidence>
<dbReference type="CDD" id="cd06464">
    <property type="entry name" value="ACD_sHsps-like"/>
    <property type="match status" value="1"/>
</dbReference>
<evidence type="ECO:0000313" key="7">
    <source>
        <dbReference type="Proteomes" id="UP000799428"/>
    </source>
</evidence>
<dbReference type="AlphaFoldDB" id="A0A6G1KCU0"/>
<feature type="domain" description="SHSP" evidence="5">
    <location>
        <begin position="71"/>
        <end position="272"/>
    </location>
</feature>
<dbReference type="PROSITE" id="PS01031">
    <property type="entry name" value="SHSP"/>
    <property type="match status" value="1"/>
</dbReference>
<comment type="similarity">
    <text evidence="2 3">Belongs to the small heat shock protein (HSP20) family.</text>
</comment>
<dbReference type="Pfam" id="PF00011">
    <property type="entry name" value="HSP20"/>
    <property type="match status" value="2"/>
</dbReference>
<gene>
    <name evidence="6" type="ORF">K504DRAFT_476524</name>
</gene>
<proteinExistence type="inferred from homology"/>
<dbReference type="Gene3D" id="2.60.40.790">
    <property type="match status" value="1"/>
</dbReference>
<dbReference type="PANTHER" id="PTHR11527">
    <property type="entry name" value="HEAT-SHOCK PROTEIN 20 FAMILY MEMBER"/>
    <property type="match status" value="1"/>
</dbReference>
<accession>A0A6G1KCU0</accession>
<evidence type="ECO:0000313" key="6">
    <source>
        <dbReference type="EMBL" id="KAF2710590.1"/>
    </source>
</evidence>
<dbReference type="Proteomes" id="UP000799428">
    <property type="component" value="Unassembled WGS sequence"/>
</dbReference>
<organism evidence="6 7">
    <name type="scientific">Pleomassaria siparia CBS 279.74</name>
    <dbReference type="NCBI Taxonomy" id="1314801"/>
    <lineage>
        <taxon>Eukaryota</taxon>
        <taxon>Fungi</taxon>
        <taxon>Dikarya</taxon>
        <taxon>Ascomycota</taxon>
        <taxon>Pezizomycotina</taxon>
        <taxon>Dothideomycetes</taxon>
        <taxon>Pleosporomycetidae</taxon>
        <taxon>Pleosporales</taxon>
        <taxon>Pleomassariaceae</taxon>
        <taxon>Pleomassaria</taxon>
    </lineage>
</organism>
<protein>
    <submittedName>
        <fullName evidence="6">HSP20-like chaperone</fullName>
    </submittedName>
</protein>
<evidence type="ECO:0000256" key="3">
    <source>
        <dbReference type="RuleBase" id="RU003616"/>
    </source>
</evidence>
<name>A0A6G1KCU0_9PLEO</name>
<evidence type="ECO:0000256" key="1">
    <source>
        <dbReference type="ARBA" id="ARBA00023016"/>
    </source>
</evidence>
<sequence>MAFILTPRFAPTAQHCGPSFACGPSSRSVYRQPAPEPIAVPSFAPFFSQVEELLSSIERESRRVAHAQRPSRKRIYRARFDVREKESGYEVEGELPGFEQENISIEVTGEHTLKISGKQTPKGETKIEAQKAEALTKMLEGATVAEQEQDNHSDTGSHKSYQPTVEDDYEDLGAETSSTVSATPSEPRGKEKAVESQVQQQTPAPQQQQQLQQQQVENQKLLSERKYGSFERNFRFPDRIDAAGVRASLRNGVLSINVPKAPVPTVRNIVIQ</sequence>
<feature type="compositionally biased region" description="Polar residues" evidence="4">
    <location>
        <begin position="175"/>
        <end position="184"/>
    </location>
</feature>
<dbReference type="OrthoDB" id="1431247at2759"/>
<keyword evidence="7" id="KW-1185">Reference proteome</keyword>